<accession>A0A8S5UV91</accession>
<protein>
    <submittedName>
        <fullName evidence="1">Uncharacterized protein</fullName>
    </submittedName>
</protein>
<organism evidence="1">
    <name type="scientific">Siphoviridae sp. ctaDn21</name>
    <dbReference type="NCBI Taxonomy" id="2825563"/>
    <lineage>
        <taxon>Viruses</taxon>
        <taxon>Duplodnaviria</taxon>
        <taxon>Heunggongvirae</taxon>
        <taxon>Uroviricota</taxon>
        <taxon>Caudoviricetes</taxon>
    </lineage>
</organism>
<name>A0A8S5UV91_9CAUD</name>
<dbReference type="EMBL" id="BK016144">
    <property type="protein sequence ID" value="DAF98306.1"/>
    <property type="molecule type" value="Genomic_DNA"/>
</dbReference>
<sequence>MLNLTKSRQIVAEFTVGQGPEKKLVKTTIINIDSNAVSSVSETLHDPDLYAANRRELRADEQKLRETRYTIEDEILEEQSKTEEGR</sequence>
<proteinExistence type="predicted"/>
<reference evidence="1" key="1">
    <citation type="journal article" date="2021" name="Proc. Natl. Acad. Sci. U.S.A.">
        <title>A Catalog of Tens of Thousands of Viruses from Human Metagenomes Reveals Hidden Associations with Chronic Diseases.</title>
        <authorList>
            <person name="Tisza M.J."/>
            <person name="Buck C.B."/>
        </authorList>
    </citation>
    <scope>NUCLEOTIDE SEQUENCE</scope>
    <source>
        <strain evidence="1">CtaDn21</strain>
    </source>
</reference>
<evidence type="ECO:0000313" key="1">
    <source>
        <dbReference type="EMBL" id="DAF98306.1"/>
    </source>
</evidence>